<name>A0A1B2J2K5_9LACO</name>
<dbReference type="EMBL" id="CP014925">
    <property type="protein sequence ID" value="ANZ68530.1"/>
    <property type="molecule type" value="Genomic_DNA"/>
</dbReference>
<feature type="compositionally biased region" description="Basic and acidic residues" evidence="1">
    <location>
        <begin position="22"/>
        <end position="31"/>
    </location>
</feature>
<reference evidence="2 3" key="1">
    <citation type="submission" date="2016-03" db="EMBL/GenBank/DDBJ databases">
        <title>Pediococcus and Lactobacillus from brewery environment - whole genome sequencing and assembly.</title>
        <authorList>
            <person name="Behr J."/>
            <person name="Geissler A.J."/>
            <person name="Vogel R.F."/>
        </authorList>
    </citation>
    <scope>NUCLEOTIDE SEQUENCE [LARGE SCALE GENOMIC DNA]</scope>
    <source>
        <strain evidence="2 3">TMW 1.1995</strain>
        <plasmid evidence="3">pl11995-1</plasmid>
    </source>
</reference>
<dbReference type="RefSeq" id="WP_065904029.1">
    <property type="nucleotide sequence ID" value="NZ_CP014913.1"/>
</dbReference>
<feature type="region of interest" description="Disordered" evidence="1">
    <location>
        <begin position="12"/>
        <end position="31"/>
    </location>
</feature>
<organism evidence="2 3">
    <name type="scientific">Secundilactobacillus paracollinoides</name>
    <dbReference type="NCBI Taxonomy" id="240427"/>
    <lineage>
        <taxon>Bacteria</taxon>
        <taxon>Bacillati</taxon>
        <taxon>Bacillota</taxon>
        <taxon>Bacilli</taxon>
        <taxon>Lactobacillales</taxon>
        <taxon>Lactobacillaceae</taxon>
        <taxon>Secundilactobacillus</taxon>
    </lineage>
</organism>
<protein>
    <submittedName>
        <fullName evidence="2">Uncharacterized protein</fullName>
    </submittedName>
</protein>
<keyword evidence="2" id="KW-0614">Plasmid</keyword>
<evidence type="ECO:0000313" key="3">
    <source>
        <dbReference type="Proteomes" id="UP000093267"/>
    </source>
</evidence>
<dbReference type="AlphaFoldDB" id="A0A1B2J2K5"/>
<dbReference type="Proteomes" id="UP000093267">
    <property type="component" value="Plasmid pL11995-1"/>
</dbReference>
<evidence type="ECO:0000313" key="2">
    <source>
        <dbReference type="EMBL" id="ANZ68530.1"/>
    </source>
</evidence>
<proteinExistence type="predicted"/>
<evidence type="ECO:0000256" key="1">
    <source>
        <dbReference type="SAM" id="MobiDB-lite"/>
    </source>
</evidence>
<geneLocation type="plasmid" evidence="3">
    <name>pl11995-1</name>
</geneLocation>
<sequence>MANDFLGKLAKQANQQLGDNESPFKQKKEVTRPVQVREGTYKMIKDIAYHKEAKIVDVIDSMLKYAINSGEFDDSNK</sequence>
<keyword evidence="3" id="KW-1185">Reference proteome</keyword>
<dbReference type="KEGG" id="lpd:AYR62_16520"/>
<accession>A0A1B2J2K5</accession>
<gene>
    <name evidence="2" type="ORF">AYR63_15360</name>
</gene>
<dbReference type="OrthoDB" id="2300108at2"/>